<dbReference type="EMBL" id="MWWZ01000004">
    <property type="protein sequence ID" value="OZG69215.1"/>
    <property type="molecule type" value="Genomic_DNA"/>
</dbReference>
<organism evidence="2 4">
    <name type="scientific">Bifidobacterium eulemuris</name>
    <dbReference type="NCBI Taxonomy" id="1765219"/>
    <lineage>
        <taxon>Bacteria</taxon>
        <taxon>Bacillati</taxon>
        <taxon>Actinomycetota</taxon>
        <taxon>Actinomycetes</taxon>
        <taxon>Bifidobacteriales</taxon>
        <taxon>Bifidobacteriaceae</taxon>
        <taxon>Bifidobacterium</taxon>
    </lineage>
</organism>
<evidence type="ECO:0000313" key="4">
    <source>
        <dbReference type="Proteomes" id="UP000216057"/>
    </source>
</evidence>
<dbReference type="PANTHER" id="PTHR33570">
    <property type="entry name" value="4-CARBOXYMUCONOLACTONE DECARBOXYLASE FAMILY PROTEIN"/>
    <property type="match status" value="1"/>
</dbReference>
<evidence type="ECO:0000259" key="1">
    <source>
        <dbReference type="Pfam" id="PF02627"/>
    </source>
</evidence>
<name>A0A261GDK6_9BIFI</name>
<feature type="domain" description="Carboxymuconolactone decarboxylase-like" evidence="1">
    <location>
        <begin position="165"/>
        <end position="245"/>
    </location>
</feature>
<dbReference type="KEGG" id="beu:BE0216_01470"/>
<keyword evidence="5" id="KW-1185">Reference proteome</keyword>
<dbReference type="GO" id="GO:0051920">
    <property type="term" value="F:peroxiredoxin activity"/>
    <property type="evidence" value="ECO:0007669"/>
    <property type="project" value="InterPro"/>
</dbReference>
<evidence type="ECO:0000313" key="3">
    <source>
        <dbReference type="EMBL" id="QOL33092.1"/>
    </source>
</evidence>
<dbReference type="Proteomes" id="UP000216057">
    <property type="component" value="Unassembled WGS sequence"/>
</dbReference>
<dbReference type="InterPro" id="IPR029032">
    <property type="entry name" value="AhpD-like"/>
</dbReference>
<feature type="domain" description="Carboxymuconolactone decarboxylase-like" evidence="1">
    <location>
        <begin position="22"/>
        <end position="110"/>
    </location>
</feature>
<dbReference type="SUPFAM" id="SSF69118">
    <property type="entry name" value="AhpD-like"/>
    <property type="match status" value="1"/>
</dbReference>
<sequence>MFGKKNNGFFADGRQTLEQSDPEFIELFSNFAYGEVVESEGANHPELTDAKRSMAILAALMGCQGVDAFAMMVPVALDSGVTPVQIKEIVYQGTAYLGFGRTLPFLKAANDALHERGVATPLEPQGTVTADTREAAGEETQIRIFGEHMRGFAHSEPAETMHIRQWLVDNCFGDYYTRGGLDDREREMITACFLAAQGGCEPQLTSHVRANVGVGNSKEFMIAVVSQIMPYIGYPRTLNALACVDAATKE</sequence>
<reference evidence="2 4" key="1">
    <citation type="journal article" date="2017" name="BMC Genomics">
        <title>Comparative genomic and phylogenomic analyses of the Bifidobacteriaceae family.</title>
        <authorList>
            <person name="Lugli G.A."/>
            <person name="Milani C."/>
            <person name="Turroni F."/>
            <person name="Duranti S."/>
            <person name="Mancabelli L."/>
            <person name="Mangifesta M."/>
            <person name="Ferrario C."/>
            <person name="Modesto M."/>
            <person name="Mattarelli P."/>
            <person name="Jiri K."/>
            <person name="van Sinderen D."/>
            <person name="Ventura M."/>
        </authorList>
    </citation>
    <scope>NUCLEOTIDE SEQUENCE [LARGE SCALE GENOMIC DNA]</scope>
    <source>
        <strain evidence="2 4">DSM 100216</strain>
    </source>
</reference>
<protein>
    <submittedName>
        <fullName evidence="2 3">Carboxymuconolactone decarboxylase</fullName>
    </submittedName>
</protein>
<dbReference type="InterPro" id="IPR003779">
    <property type="entry name" value="CMD-like"/>
</dbReference>
<dbReference type="EMBL" id="CP062938">
    <property type="protein sequence ID" value="QOL33092.1"/>
    <property type="molecule type" value="Genomic_DNA"/>
</dbReference>
<dbReference type="RefSeq" id="WP_094636448.1">
    <property type="nucleotide sequence ID" value="NZ_CP062938.1"/>
</dbReference>
<gene>
    <name evidence="3" type="ORF">BE0216_01470</name>
    <name evidence="2" type="ORF">BEUL_0621</name>
</gene>
<dbReference type="Proteomes" id="UP000593943">
    <property type="component" value="Chromosome"/>
</dbReference>
<dbReference type="Gene3D" id="1.20.1290.10">
    <property type="entry name" value="AhpD-like"/>
    <property type="match status" value="1"/>
</dbReference>
<reference evidence="3 5" key="2">
    <citation type="submission" date="2020-10" db="EMBL/GenBank/DDBJ databases">
        <title>Genome sequencing of Bifidobacterium eulemuris_DSMZ_100216.</title>
        <authorList>
            <person name="Kim J."/>
        </authorList>
    </citation>
    <scope>NUCLEOTIDE SEQUENCE [LARGE SCALE GENOMIC DNA]</scope>
    <source>
        <strain evidence="3 5">DSM 100216</strain>
    </source>
</reference>
<dbReference type="OrthoDB" id="9802489at2"/>
<accession>A0A261GDK6</accession>
<proteinExistence type="predicted"/>
<dbReference type="AlphaFoldDB" id="A0A261GDK6"/>
<evidence type="ECO:0000313" key="2">
    <source>
        <dbReference type="EMBL" id="OZG69215.1"/>
    </source>
</evidence>
<dbReference type="PANTHER" id="PTHR33570:SF2">
    <property type="entry name" value="CARBOXYMUCONOLACTONE DECARBOXYLASE-LIKE DOMAIN-CONTAINING PROTEIN"/>
    <property type="match status" value="1"/>
</dbReference>
<dbReference type="InterPro" id="IPR052512">
    <property type="entry name" value="4CMD/NDH-1_regulator"/>
</dbReference>
<dbReference type="Pfam" id="PF02627">
    <property type="entry name" value="CMD"/>
    <property type="match status" value="2"/>
</dbReference>
<evidence type="ECO:0000313" key="5">
    <source>
        <dbReference type="Proteomes" id="UP000593943"/>
    </source>
</evidence>